<feature type="transmembrane region" description="Helical" evidence="6">
    <location>
        <begin position="238"/>
        <end position="258"/>
    </location>
</feature>
<feature type="transmembrane region" description="Helical" evidence="6">
    <location>
        <begin position="547"/>
        <end position="570"/>
    </location>
</feature>
<feature type="transmembrane region" description="Helical" evidence="6">
    <location>
        <begin position="305"/>
        <end position="328"/>
    </location>
</feature>
<dbReference type="Proteomes" id="UP000504633">
    <property type="component" value="Unplaced"/>
</dbReference>
<dbReference type="OMA" id="YENHRTA"/>
<dbReference type="GO" id="GO:0005254">
    <property type="term" value="F:chloride channel activity"/>
    <property type="evidence" value="ECO:0007669"/>
    <property type="project" value="TreeGrafter"/>
</dbReference>
<comment type="similarity">
    <text evidence="2 6">Belongs to the anoctamin family.</text>
</comment>
<evidence type="ECO:0000313" key="9">
    <source>
        <dbReference type="RefSeq" id="XP_023169211.1"/>
    </source>
</evidence>
<feature type="transmembrane region" description="Helical" evidence="6">
    <location>
        <begin position="209"/>
        <end position="232"/>
    </location>
</feature>
<dbReference type="OrthoDB" id="296386at2759"/>
<accession>A0A6J1LNS9</accession>
<evidence type="ECO:0000256" key="3">
    <source>
        <dbReference type="ARBA" id="ARBA00022692"/>
    </source>
</evidence>
<dbReference type="Pfam" id="PF04547">
    <property type="entry name" value="Anoctamin"/>
    <property type="match status" value="1"/>
</dbReference>
<dbReference type="GO" id="GO:0005886">
    <property type="term" value="C:plasma membrane"/>
    <property type="evidence" value="ECO:0007669"/>
    <property type="project" value="TreeGrafter"/>
</dbReference>
<organism evidence="8 9">
    <name type="scientific">Drosophila hydei</name>
    <name type="common">Fruit fly</name>
    <dbReference type="NCBI Taxonomy" id="7224"/>
    <lineage>
        <taxon>Eukaryota</taxon>
        <taxon>Metazoa</taxon>
        <taxon>Ecdysozoa</taxon>
        <taxon>Arthropoda</taxon>
        <taxon>Hexapoda</taxon>
        <taxon>Insecta</taxon>
        <taxon>Pterygota</taxon>
        <taxon>Neoptera</taxon>
        <taxon>Endopterygota</taxon>
        <taxon>Diptera</taxon>
        <taxon>Brachycera</taxon>
        <taxon>Muscomorpha</taxon>
        <taxon>Ephydroidea</taxon>
        <taxon>Drosophilidae</taxon>
        <taxon>Drosophila</taxon>
    </lineage>
</organism>
<feature type="domain" description="Anoctamin transmembrane" evidence="7">
    <location>
        <begin position="201"/>
        <end position="619"/>
    </location>
</feature>
<evidence type="ECO:0000256" key="2">
    <source>
        <dbReference type="ARBA" id="ARBA00009671"/>
    </source>
</evidence>
<feature type="transmembrane region" description="Helical" evidence="6">
    <location>
        <begin position="395"/>
        <end position="414"/>
    </location>
</feature>
<feature type="transmembrane region" description="Helical" evidence="6">
    <location>
        <begin position="426"/>
        <end position="448"/>
    </location>
</feature>
<dbReference type="GeneID" id="111598267"/>
<dbReference type="InterPro" id="IPR049452">
    <property type="entry name" value="Anoctamin_TM"/>
</dbReference>
<comment type="subcellular location">
    <subcellularLocation>
        <location evidence="1 6">Membrane</location>
        <topology evidence="1 6">Multi-pass membrane protein</topology>
    </subcellularLocation>
</comment>
<evidence type="ECO:0000256" key="4">
    <source>
        <dbReference type="ARBA" id="ARBA00022989"/>
    </source>
</evidence>
<dbReference type="InterPro" id="IPR007632">
    <property type="entry name" value="Anoctamin"/>
</dbReference>
<feature type="transmembrane region" description="Helical" evidence="6">
    <location>
        <begin position="348"/>
        <end position="368"/>
    </location>
</feature>
<dbReference type="AlphaFoldDB" id="A0A6J1LNS9"/>
<reference evidence="9" key="1">
    <citation type="submission" date="2025-08" db="UniProtKB">
        <authorList>
            <consortium name="RefSeq"/>
        </authorList>
    </citation>
    <scope>IDENTIFICATION</scope>
    <source>
        <strain evidence="9">15085-1641.00</strain>
        <tissue evidence="9">Whole body</tissue>
    </source>
</reference>
<dbReference type="RefSeq" id="XP_023169211.1">
    <property type="nucleotide sequence ID" value="XM_023313443.2"/>
</dbReference>
<keyword evidence="4 6" id="KW-1133">Transmembrane helix</keyword>
<keyword evidence="8" id="KW-1185">Reference proteome</keyword>
<evidence type="ECO:0000313" key="8">
    <source>
        <dbReference type="Proteomes" id="UP000504633"/>
    </source>
</evidence>
<dbReference type="PANTHER" id="PTHR12308">
    <property type="entry name" value="ANOCTAMIN"/>
    <property type="match status" value="1"/>
</dbReference>
<gene>
    <name evidence="9" type="primary">LOC111598267</name>
</gene>
<evidence type="ECO:0000256" key="6">
    <source>
        <dbReference type="RuleBase" id="RU280814"/>
    </source>
</evidence>
<evidence type="ECO:0000256" key="1">
    <source>
        <dbReference type="ARBA" id="ARBA00004141"/>
    </source>
</evidence>
<keyword evidence="3 6" id="KW-0812">Transmembrane</keyword>
<dbReference type="CTD" id="32645"/>
<comment type="caution">
    <text evidence="6">Lacks conserved residue(s) required for the propagation of feature annotation.</text>
</comment>
<dbReference type="KEGG" id="dhe:111598267"/>
<name>A0A6J1LNS9_DROHY</name>
<evidence type="ECO:0000259" key="7">
    <source>
        <dbReference type="Pfam" id="PF04547"/>
    </source>
</evidence>
<protein>
    <recommendedName>
        <fullName evidence="6">Anoctamin</fullName>
    </recommendedName>
</protein>
<proteinExistence type="inferred from homology"/>
<sequence length="644" mass="75095">MSEDAKSPRTRNIIENQLFRRQRSLKLEALQRQRSQYGTIDVINDDDEEAETFGKTYIVIIFTEKAKLRHCQDVEKIIQEFGIQTTLEIVSKTEKYLYLSASLDTLLRLADAAELEKMTTTGSMQKFNYGCVSDFLLPGMTQEQILHYCETPVLIKDVVEPPIRSYIQKGYIEDMFPLHDILYLDRFNLNLKRTTLPIEEIRNYFGSSIGLYFAFIEFYTKALIFPAVFGILQSLMTLNLSLVCSFYVVWTTIFLELWKRRCAGLSYRWGTIEMSSLDKPRAAYQGQMKPDPITGKMTLHYPMRYTYLQMYCISYPVVLGCVVAAAWFALYQFQIEAEVLADFGADSWLLYIPVIVQSMLIAIFSWAYEKLATFLTNLENHRTRSQYERHRVNKLMLFEIVNNFFSQFYIAFVLQDLKQLKYQLMMQLLIFQLVCIAQEIGIPLMAVLRQKYAKYRHKEIEPEKLRGISNKPRYEQSFYESGLDAYHSTYEDYLQVCIQFGYVVLFAAVAPFAAIGAFINNVFAVHIDMFKLCNIFKRPFARRAKNIGAWQLAFELLSVMSLLSNCGLLFLQPNVKQFFSHWLPSIPDLSFVIFEHLLLGLKFLIHKVIHERPRWVRIGLLKADFETSQALKQLKKFKAANKMA</sequence>
<keyword evidence="5 6" id="KW-0472">Membrane</keyword>
<dbReference type="PANTHER" id="PTHR12308:SF74">
    <property type="entry name" value="ANOCTAMIN"/>
    <property type="match status" value="1"/>
</dbReference>
<evidence type="ECO:0000256" key="5">
    <source>
        <dbReference type="ARBA" id="ARBA00023136"/>
    </source>
</evidence>